<evidence type="ECO:0000256" key="9">
    <source>
        <dbReference type="RuleBase" id="RU362103"/>
    </source>
</evidence>
<dbReference type="GO" id="GO:0005829">
    <property type="term" value="C:cytosol"/>
    <property type="evidence" value="ECO:0007669"/>
    <property type="project" value="TreeGrafter"/>
</dbReference>
<feature type="domain" description="PLA2c" evidence="10">
    <location>
        <begin position="58"/>
        <end position="620"/>
    </location>
</feature>
<comment type="similarity">
    <text evidence="1 9">Belongs to the lysophospholipase family.</text>
</comment>
<dbReference type="PANTHER" id="PTHR10728:SF33">
    <property type="entry name" value="LYSOPHOSPHOLIPASE 1-RELATED"/>
    <property type="match status" value="1"/>
</dbReference>
<reference evidence="11" key="1">
    <citation type="submission" date="2020-05" db="EMBL/GenBank/DDBJ databases">
        <title>Mycena genomes resolve the evolution of fungal bioluminescence.</title>
        <authorList>
            <person name="Tsai I.J."/>
        </authorList>
    </citation>
    <scope>NUCLEOTIDE SEQUENCE</scope>
    <source>
        <strain evidence="11">160909Yilan</strain>
    </source>
</reference>
<evidence type="ECO:0000259" key="10">
    <source>
        <dbReference type="PROSITE" id="PS51210"/>
    </source>
</evidence>
<dbReference type="InterPro" id="IPR016035">
    <property type="entry name" value="Acyl_Trfase/lysoPLipase"/>
</dbReference>
<evidence type="ECO:0000256" key="6">
    <source>
        <dbReference type="ARBA" id="ARBA00023098"/>
    </source>
</evidence>
<keyword evidence="4 8" id="KW-0378">Hydrolase</keyword>
<dbReference type="Pfam" id="PF01735">
    <property type="entry name" value="PLA2_B"/>
    <property type="match status" value="1"/>
</dbReference>
<proteinExistence type="inferred from homology"/>
<name>A0A8H6ZJI1_9AGAR</name>
<keyword evidence="6 8" id="KW-0443">Lipid metabolism</keyword>
<dbReference type="SUPFAM" id="SSF52151">
    <property type="entry name" value="FabD/lysophospholipase-like"/>
    <property type="match status" value="1"/>
</dbReference>
<dbReference type="EMBL" id="JACAZH010000001">
    <property type="protein sequence ID" value="KAF7376670.1"/>
    <property type="molecule type" value="Genomic_DNA"/>
</dbReference>
<accession>A0A8H6ZJI1</accession>
<comment type="catalytic activity">
    <reaction evidence="9">
        <text>a 1-acyl-sn-glycero-3-phosphocholine + H2O = sn-glycerol 3-phosphocholine + a fatty acid + H(+)</text>
        <dbReference type="Rhea" id="RHEA:15177"/>
        <dbReference type="ChEBI" id="CHEBI:15377"/>
        <dbReference type="ChEBI" id="CHEBI:15378"/>
        <dbReference type="ChEBI" id="CHEBI:16870"/>
        <dbReference type="ChEBI" id="CHEBI:28868"/>
        <dbReference type="ChEBI" id="CHEBI:58168"/>
        <dbReference type="EC" id="3.1.1.5"/>
    </reaction>
</comment>
<evidence type="ECO:0000256" key="2">
    <source>
        <dbReference type="ARBA" id="ARBA00013274"/>
    </source>
</evidence>
<keyword evidence="3" id="KW-0732">Signal</keyword>
<dbReference type="GO" id="GO:0004622">
    <property type="term" value="F:phosphatidylcholine lysophospholipase activity"/>
    <property type="evidence" value="ECO:0007669"/>
    <property type="project" value="UniProtKB-EC"/>
</dbReference>
<evidence type="ECO:0000256" key="5">
    <source>
        <dbReference type="ARBA" id="ARBA00022963"/>
    </source>
</evidence>
<evidence type="ECO:0000256" key="4">
    <source>
        <dbReference type="ARBA" id="ARBA00022801"/>
    </source>
</evidence>
<evidence type="ECO:0000256" key="3">
    <source>
        <dbReference type="ARBA" id="ARBA00022729"/>
    </source>
</evidence>
<dbReference type="AlphaFoldDB" id="A0A8H6ZJI1"/>
<gene>
    <name evidence="11" type="ORF">MSAN_00083900</name>
</gene>
<dbReference type="GO" id="GO:0046475">
    <property type="term" value="P:glycerophospholipid catabolic process"/>
    <property type="evidence" value="ECO:0007669"/>
    <property type="project" value="TreeGrafter"/>
</dbReference>
<dbReference type="Proteomes" id="UP000623467">
    <property type="component" value="Unassembled WGS sequence"/>
</dbReference>
<dbReference type="SMART" id="SM00022">
    <property type="entry name" value="PLAc"/>
    <property type="match status" value="1"/>
</dbReference>
<keyword evidence="12" id="KW-1185">Reference proteome</keyword>
<dbReference type="PANTHER" id="PTHR10728">
    <property type="entry name" value="CYTOSOLIC PHOSPHOLIPASE A2"/>
    <property type="match status" value="1"/>
</dbReference>
<dbReference type="InterPro" id="IPR002642">
    <property type="entry name" value="LysoPLipase_cat_dom"/>
</dbReference>
<protein>
    <recommendedName>
        <fullName evidence="2 9">Lysophospholipase</fullName>
        <ecNumber evidence="2 9">3.1.1.5</ecNumber>
    </recommendedName>
</protein>
<dbReference type="Gene3D" id="3.40.1090.10">
    <property type="entry name" value="Cytosolic phospholipase A2 catalytic domain"/>
    <property type="match status" value="1"/>
</dbReference>
<keyword evidence="5 8" id="KW-0442">Lipid degradation</keyword>
<evidence type="ECO:0000256" key="1">
    <source>
        <dbReference type="ARBA" id="ARBA00008780"/>
    </source>
</evidence>
<evidence type="ECO:0000256" key="7">
    <source>
        <dbReference type="ARBA" id="ARBA00023180"/>
    </source>
</evidence>
<evidence type="ECO:0000256" key="8">
    <source>
        <dbReference type="PROSITE-ProRule" id="PRU00555"/>
    </source>
</evidence>
<dbReference type="PROSITE" id="PS51210">
    <property type="entry name" value="PLA2C"/>
    <property type="match status" value="1"/>
</dbReference>
<dbReference type="GO" id="GO:0004623">
    <property type="term" value="F:phospholipase A2 activity"/>
    <property type="evidence" value="ECO:0007669"/>
    <property type="project" value="TreeGrafter"/>
</dbReference>
<dbReference type="OrthoDB" id="4084751at2759"/>
<comment type="caution">
    <text evidence="11">The sequence shown here is derived from an EMBL/GenBank/DDBJ whole genome shotgun (WGS) entry which is preliminary data.</text>
</comment>
<organism evidence="11 12">
    <name type="scientific">Mycena sanguinolenta</name>
    <dbReference type="NCBI Taxonomy" id="230812"/>
    <lineage>
        <taxon>Eukaryota</taxon>
        <taxon>Fungi</taxon>
        <taxon>Dikarya</taxon>
        <taxon>Basidiomycota</taxon>
        <taxon>Agaricomycotina</taxon>
        <taxon>Agaricomycetes</taxon>
        <taxon>Agaricomycetidae</taxon>
        <taxon>Agaricales</taxon>
        <taxon>Marasmiineae</taxon>
        <taxon>Mycenaceae</taxon>
        <taxon>Mycena</taxon>
    </lineage>
</organism>
<dbReference type="EC" id="3.1.1.5" evidence="2 9"/>
<sequence length="620" mass="65487">MCAIHVLPPLSSASKVHALQDSTSHPVALCAMFGSVAALVLLVLLGPASASIGPTLQRCPADFQLVRRGQTIGASEAQYIAEKREKVLPDAFKTYLQSVKRTGVQLPQYVEQILESRTQLPTVGISTSGGGYRASIFGAGVLNALDARNSSAVEKGTGGLLQAATHLAGLSGGSWLVTSLAQANFPTMQNLIFGDGKTSDYAGWLTSFSLWTVSTDPTEQAIFAQEVLDEIAVKAQHFPVSVGDAWGRALARHFTNGTTLPTLLANTSHGAGILFSDLVNLPTFASHEQPLPILVVNLDSKHINGTVFPGGTTNFIPLNTPMFEFNLFEMSCFDDVLAAHTPLKFLGTTNNSICATGFDAAMFLSGTSSNLWNELNATLAAATANFSVLVNETYPQPPTLRLDTSNYPNAFHGVAPETFADAGETILAMVDGGEDGQVIPLQPMLVKDRAIDVIIAIDAFNDAPNNFAGGATLMATQARMQIFPRGLAAFPAVPTSAAAFAAANLTSRPTFFGCTPSKTNTEAPGPLLVYIANGAPPRDGSPPLTNTSTGQSIYTTDEIQGMLKQTFDIATQGAALGLAEEDREWGACLACAVVDRARQREGAERSGVCETCFARYCWTG</sequence>
<evidence type="ECO:0000313" key="12">
    <source>
        <dbReference type="Proteomes" id="UP000623467"/>
    </source>
</evidence>
<evidence type="ECO:0000313" key="11">
    <source>
        <dbReference type="EMBL" id="KAF7376670.1"/>
    </source>
</evidence>
<keyword evidence="7" id="KW-0325">Glycoprotein</keyword>